<gene>
    <name evidence="2" type="ORF">GCM10010211_78550</name>
</gene>
<evidence type="ECO:0000256" key="1">
    <source>
        <dbReference type="SAM" id="MobiDB-lite"/>
    </source>
</evidence>
<accession>A0ABQ2VNB1</accession>
<feature type="region of interest" description="Disordered" evidence="1">
    <location>
        <begin position="1"/>
        <end position="80"/>
    </location>
</feature>
<dbReference type="EMBL" id="BMRP01000063">
    <property type="protein sequence ID" value="GGU99505.1"/>
    <property type="molecule type" value="Genomic_DNA"/>
</dbReference>
<reference evidence="3" key="1">
    <citation type="journal article" date="2019" name="Int. J. Syst. Evol. Microbiol.">
        <title>The Global Catalogue of Microorganisms (GCM) 10K type strain sequencing project: providing services to taxonomists for standard genome sequencing and annotation.</title>
        <authorList>
            <consortium name="The Broad Institute Genomics Platform"/>
            <consortium name="The Broad Institute Genome Sequencing Center for Infectious Disease"/>
            <person name="Wu L."/>
            <person name="Ma J."/>
        </authorList>
    </citation>
    <scope>NUCLEOTIDE SEQUENCE [LARGE SCALE GENOMIC DNA]</scope>
    <source>
        <strain evidence="3">JCM 3399</strain>
    </source>
</reference>
<keyword evidence="3" id="KW-1185">Reference proteome</keyword>
<dbReference type="Proteomes" id="UP000654471">
    <property type="component" value="Unassembled WGS sequence"/>
</dbReference>
<comment type="caution">
    <text evidence="2">The sequence shown here is derived from an EMBL/GenBank/DDBJ whole genome shotgun (WGS) entry which is preliminary data.</text>
</comment>
<sequence length="148" mass="14776">MTPQVAAGRWGGPPARHARGAAGKTTAAARAPASIAVRRPFRLTAKPLPDEEEVGPPAVAPPPKEPRSRSSPSPAASYPGATSAACLVNSAMQTASYAPAAASVACTSSEWAPRSSPANTPTASAVCGGRLCRFRSGARGASGNLAQS</sequence>
<organism evidence="2 3">
    <name type="scientific">Streptomyces albospinus</name>
    <dbReference type="NCBI Taxonomy" id="285515"/>
    <lineage>
        <taxon>Bacteria</taxon>
        <taxon>Bacillati</taxon>
        <taxon>Actinomycetota</taxon>
        <taxon>Actinomycetes</taxon>
        <taxon>Kitasatosporales</taxon>
        <taxon>Streptomycetaceae</taxon>
        <taxon>Streptomyces</taxon>
    </lineage>
</organism>
<evidence type="ECO:0000313" key="3">
    <source>
        <dbReference type="Proteomes" id="UP000654471"/>
    </source>
</evidence>
<feature type="compositionally biased region" description="Low complexity" evidence="1">
    <location>
        <begin position="1"/>
        <end position="38"/>
    </location>
</feature>
<protein>
    <submittedName>
        <fullName evidence="2">Uncharacterized protein</fullName>
    </submittedName>
</protein>
<proteinExistence type="predicted"/>
<feature type="compositionally biased region" description="Low complexity" evidence="1">
    <location>
        <begin position="69"/>
        <end position="80"/>
    </location>
</feature>
<name>A0ABQ2VNB1_9ACTN</name>
<evidence type="ECO:0000313" key="2">
    <source>
        <dbReference type="EMBL" id="GGU99505.1"/>
    </source>
</evidence>